<evidence type="ECO:0000313" key="1">
    <source>
        <dbReference type="EMBL" id="CEK52830.1"/>
    </source>
</evidence>
<organism evidence="1">
    <name type="scientific">Arion vulgaris</name>
    <dbReference type="NCBI Taxonomy" id="1028688"/>
    <lineage>
        <taxon>Eukaryota</taxon>
        <taxon>Metazoa</taxon>
        <taxon>Spiralia</taxon>
        <taxon>Lophotrochozoa</taxon>
        <taxon>Mollusca</taxon>
        <taxon>Gastropoda</taxon>
        <taxon>Heterobranchia</taxon>
        <taxon>Euthyneura</taxon>
        <taxon>Panpulmonata</taxon>
        <taxon>Eupulmonata</taxon>
        <taxon>Stylommatophora</taxon>
        <taxon>Helicina</taxon>
        <taxon>Arionoidea</taxon>
        <taxon>Arionidae</taxon>
        <taxon>Arion</taxon>
    </lineage>
</organism>
<dbReference type="EMBL" id="HACG01005965">
    <property type="protein sequence ID" value="CEK52830.1"/>
    <property type="molecule type" value="Transcribed_RNA"/>
</dbReference>
<gene>
    <name evidence="1" type="primary">ORF18172</name>
</gene>
<proteinExistence type="predicted"/>
<dbReference type="AlphaFoldDB" id="A0A0B6YBH0"/>
<sequence>MSSVVKIPNQMWSVDGYFSIPRTEPLSLRMCSSLVDHHHNHLGQTLLTLS</sequence>
<name>A0A0B6YBH0_9EUPU</name>
<accession>A0A0B6YBH0</accession>
<protein>
    <submittedName>
        <fullName evidence="1">Uncharacterized protein</fullName>
    </submittedName>
</protein>
<reference evidence="1" key="1">
    <citation type="submission" date="2014-12" db="EMBL/GenBank/DDBJ databases">
        <title>Insight into the proteome of Arion vulgaris.</title>
        <authorList>
            <person name="Aradska J."/>
            <person name="Bulat T."/>
            <person name="Smidak R."/>
            <person name="Sarate P."/>
            <person name="Gangsoo J."/>
            <person name="Sialana F."/>
            <person name="Bilban M."/>
            <person name="Lubec G."/>
        </authorList>
    </citation>
    <scope>NUCLEOTIDE SEQUENCE</scope>
    <source>
        <tissue evidence="1">Skin</tissue>
    </source>
</reference>